<sequence length="90" mass="10227">MGPGQPSKEDTSALSFKAGLAGGFYTRRLFYWYNLASSFVLEPARLHNHRDSRLNEGLPTAGTEYSPQFFTMKVAPYSVHIRLIRMQTLE</sequence>
<evidence type="ECO:0000313" key="2">
    <source>
        <dbReference type="Proteomes" id="UP000030686"/>
    </source>
</evidence>
<dbReference type="AlphaFoldDB" id="W6QCA7"/>
<protein>
    <submittedName>
        <fullName evidence="1">Genomic scaffold, ProqFM164S01</fullName>
    </submittedName>
</protein>
<accession>W6QCA7</accession>
<dbReference type="EMBL" id="HG792015">
    <property type="protein sequence ID" value="CDM27247.1"/>
    <property type="molecule type" value="Genomic_DNA"/>
</dbReference>
<gene>
    <name evidence="1" type="ORF">PROQFM164_S01g001056</name>
</gene>
<name>W6QCA7_PENRF</name>
<reference evidence="1" key="1">
    <citation type="journal article" date="2014" name="Nat. Commun.">
        <title>Multiple recent horizontal transfers of a large genomic region in cheese making fungi.</title>
        <authorList>
            <person name="Cheeseman K."/>
            <person name="Ropars J."/>
            <person name="Renault P."/>
            <person name="Dupont J."/>
            <person name="Gouzy J."/>
            <person name="Branca A."/>
            <person name="Abraham A.L."/>
            <person name="Ceppi M."/>
            <person name="Conseiller E."/>
            <person name="Debuchy R."/>
            <person name="Malagnac F."/>
            <person name="Goarin A."/>
            <person name="Silar P."/>
            <person name="Lacoste S."/>
            <person name="Sallet E."/>
            <person name="Bensimon A."/>
            <person name="Giraud T."/>
            <person name="Brygoo Y."/>
        </authorList>
    </citation>
    <scope>NUCLEOTIDE SEQUENCE [LARGE SCALE GENOMIC DNA]</scope>
    <source>
        <strain evidence="1">FM164</strain>
    </source>
</reference>
<organism evidence="1 2">
    <name type="scientific">Penicillium roqueforti (strain FM164)</name>
    <dbReference type="NCBI Taxonomy" id="1365484"/>
    <lineage>
        <taxon>Eukaryota</taxon>
        <taxon>Fungi</taxon>
        <taxon>Dikarya</taxon>
        <taxon>Ascomycota</taxon>
        <taxon>Pezizomycotina</taxon>
        <taxon>Eurotiomycetes</taxon>
        <taxon>Eurotiomycetidae</taxon>
        <taxon>Eurotiales</taxon>
        <taxon>Aspergillaceae</taxon>
        <taxon>Penicillium</taxon>
    </lineage>
</organism>
<evidence type="ECO:0000313" key="1">
    <source>
        <dbReference type="EMBL" id="CDM27247.1"/>
    </source>
</evidence>
<keyword evidence="2" id="KW-1185">Reference proteome</keyword>
<dbReference type="Proteomes" id="UP000030686">
    <property type="component" value="Unassembled WGS sequence"/>
</dbReference>
<proteinExistence type="predicted"/>